<feature type="domain" description="LUD" evidence="1">
    <location>
        <begin position="122"/>
        <end position="222"/>
    </location>
</feature>
<dbReference type="AlphaFoldDB" id="A0AAU7ZUL4"/>
<dbReference type="PANTHER" id="PTHR43682">
    <property type="entry name" value="LACTATE UTILIZATION PROTEIN C"/>
    <property type="match status" value="1"/>
</dbReference>
<accession>A0AAU7ZUL4</accession>
<dbReference type="RefSeq" id="WP_353065837.1">
    <property type="nucleotide sequence ID" value="NZ_CP132942.1"/>
</dbReference>
<organism evidence="2">
    <name type="scientific">Tunturiibacter psychrotolerans</name>
    <dbReference type="NCBI Taxonomy" id="3069686"/>
    <lineage>
        <taxon>Bacteria</taxon>
        <taxon>Pseudomonadati</taxon>
        <taxon>Acidobacteriota</taxon>
        <taxon>Terriglobia</taxon>
        <taxon>Terriglobales</taxon>
        <taxon>Acidobacteriaceae</taxon>
        <taxon>Tunturiibacter</taxon>
    </lineage>
</organism>
<dbReference type="EMBL" id="CP132942">
    <property type="protein sequence ID" value="XCB34570.1"/>
    <property type="molecule type" value="Genomic_DNA"/>
</dbReference>
<gene>
    <name evidence="2" type="ORF">RBB77_06680</name>
</gene>
<protein>
    <submittedName>
        <fullName evidence="2">LUD domain-containing protein</fullName>
    </submittedName>
</protein>
<dbReference type="SUPFAM" id="SSF100950">
    <property type="entry name" value="NagB/RpiA/CoA transferase-like"/>
    <property type="match status" value="1"/>
</dbReference>
<dbReference type="InterPro" id="IPR037171">
    <property type="entry name" value="NagB/RpiA_transferase-like"/>
</dbReference>
<dbReference type="InterPro" id="IPR003741">
    <property type="entry name" value="LUD_dom"/>
</dbReference>
<proteinExistence type="predicted"/>
<sequence length="226" mass="24449">MGVDTGAAPLGSARAEILQRIRAATGGVSNTEVARAGWTRLPREYRRAATREREAVLELLEDRLRDYDANVVRTGRDRVSAIVAKMLSERGKTRMVVPPGIPNEWLPVVVEFVVDEGLSAAELDRFDGVMTGSTMAIAQTGTVILQSVPGQGRRAVTLVPDYQLCVVCEEDVVETVPEAMARLQETAELPTTFFSGPSATADIEMTRIKGVHGPRYLDVVLVGSGI</sequence>
<dbReference type="Pfam" id="PF02589">
    <property type="entry name" value="LUD_dom"/>
    <property type="match status" value="1"/>
</dbReference>
<dbReference type="PANTHER" id="PTHR43682:SF1">
    <property type="entry name" value="LACTATE UTILIZATION PROTEIN C"/>
    <property type="match status" value="1"/>
</dbReference>
<reference evidence="2" key="1">
    <citation type="submission" date="2023-08" db="EMBL/GenBank/DDBJ databases">
        <authorList>
            <person name="Messyasz A."/>
            <person name="Mannisto M.K."/>
            <person name="Kerkhof L.J."/>
            <person name="Haggblom M."/>
        </authorList>
    </citation>
    <scope>NUCLEOTIDE SEQUENCE</scope>
    <source>
        <strain evidence="2">X5P6</strain>
    </source>
</reference>
<name>A0AAU7ZUL4_9BACT</name>
<evidence type="ECO:0000259" key="1">
    <source>
        <dbReference type="Pfam" id="PF02589"/>
    </source>
</evidence>
<reference evidence="2" key="2">
    <citation type="journal article" date="2024" name="Environ. Microbiol.">
        <title>Genome analysis and description of Tunturibacter gen. nov. expands the diversity of Terriglobia in tundra soils.</title>
        <authorList>
            <person name="Messyasz A."/>
            <person name="Mannisto M.K."/>
            <person name="Kerkhof L.J."/>
            <person name="Haggblom M.M."/>
        </authorList>
    </citation>
    <scope>NUCLEOTIDE SEQUENCE</scope>
    <source>
        <strain evidence="2">X5P6</strain>
    </source>
</reference>
<dbReference type="Gene3D" id="3.40.50.10420">
    <property type="entry name" value="NagB/RpiA/CoA transferase-like"/>
    <property type="match status" value="1"/>
</dbReference>
<evidence type="ECO:0000313" key="2">
    <source>
        <dbReference type="EMBL" id="XCB34570.1"/>
    </source>
</evidence>
<dbReference type="KEGG" id="tpsc:RBB77_06680"/>
<dbReference type="InterPro" id="IPR024185">
    <property type="entry name" value="FTHF_cligase-like_sf"/>
</dbReference>